<evidence type="ECO:0000313" key="3">
    <source>
        <dbReference type="EMBL" id="KAG2577051.1"/>
    </source>
</evidence>
<accession>A0A8T0QV58</accession>
<evidence type="ECO:0000256" key="2">
    <source>
        <dbReference type="SAM" id="SignalP"/>
    </source>
</evidence>
<feature type="region of interest" description="Disordered" evidence="1">
    <location>
        <begin position="39"/>
        <end position="99"/>
    </location>
</feature>
<protein>
    <recommendedName>
        <fullName evidence="5">Secreted protein</fullName>
    </recommendedName>
</protein>
<organism evidence="3 4">
    <name type="scientific">Panicum virgatum</name>
    <name type="common">Blackwell switchgrass</name>
    <dbReference type="NCBI Taxonomy" id="38727"/>
    <lineage>
        <taxon>Eukaryota</taxon>
        <taxon>Viridiplantae</taxon>
        <taxon>Streptophyta</taxon>
        <taxon>Embryophyta</taxon>
        <taxon>Tracheophyta</taxon>
        <taxon>Spermatophyta</taxon>
        <taxon>Magnoliopsida</taxon>
        <taxon>Liliopsida</taxon>
        <taxon>Poales</taxon>
        <taxon>Poaceae</taxon>
        <taxon>PACMAD clade</taxon>
        <taxon>Panicoideae</taxon>
        <taxon>Panicodae</taxon>
        <taxon>Paniceae</taxon>
        <taxon>Panicinae</taxon>
        <taxon>Panicum</taxon>
        <taxon>Panicum sect. Hiantes</taxon>
    </lineage>
</organism>
<dbReference type="AlphaFoldDB" id="A0A8T0QV58"/>
<feature type="chain" id="PRO_5035798735" description="Secreted protein" evidence="2">
    <location>
        <begin position="30"/>
        <end position="99"/>
    </location>
</feature>
<feature type="compositionally biased region" description="Low complexity" evidence="1">
    <location>
        <begin position="52"/>
        <end position="63"/>
    </location>
</feature>
<dbReference type="Proteomes" id="UP000823388">
    <property type="component" value="Chromosome 6N"/>
</dbReference>
<evidence type="ECO:0008006" key="5">
    <source>
        <dbReference type="Google" id="ProtNLM"/>
    </source>
</evidence>
<proteinExistence type="predicted"/>
<sequence length="99" mass="9939">MPSTAASAAIFAFLAHPLSLLCHVAHVCAGYLGLKNPKPLAPVSSPAPPPAAASQQGEVAAASDDNTAGIQVRPRGFTPAQQPRSTPLESTEGSGGCHN</sequence>
<evidence type="ECO:0000313" key="4">
    <source>
        <dbReference type="Proteomes" id="UP000823388"/>
    </source>
</evidence>
<feature type="compositionally biased region" description="Polar residues" evidence="1">
    <location>
        <begin position="79"/>
        <end position="92"/>
    </location>
</feature>
<feature type="signal peptide" evidence="2">
    <location>
        <begin position="1"/>
        <end position="29"/>
    </location>
</feature>
<dbReference type="EMBL" id="CM029048">
    <property type="protein sequence ID" value="KAG2577051.1"/>
    <property type="molecule type" value="Genomic_DNA"/>
</dbReference>
<gene>
    <name evidence="3" type="ORF">PVAP13_6NG048430</name>
</gene>
<keyword evidence="2" id="KW-0732">Signal</keyword>
<keyword evidence="4" id="KW-1185">Reference proteome</keyword>
<reference evidence="3" key="1">
    <citation type="submission" date="2020-05" db="EMBL/GenBank/DDBJ databases">
        <title>WGS assembly of Panicum virgatum.</title>
        <authorList>
            <person name="Lovell J.T."/>
            <person name="Jenkins J."/>
            <person name="Shu S."/>
            <person name="Juenger T.E."/>
            <person name="Schmutz J."/>
        </authorList>
    </citation>
    <scope>NUCLEOTIDE SEQUENCE</scope>
    <source>
        <strain evidence="3">AP13</strain>
    </source>
</reference>
<name>A0A8T0QV58_PANVG</name>
<evidence type="ECO:0000256" key="1">
    <source>
        <dbReference type="SAM" id="MobiDB-lite"/>
    </source>
</evidence>
<comment type="caution">
    <text evidence="3">The sequence shown here is derived from an EMBL/GenBank/DDBJ whole genome shotgun (WGS) entry which is preliminary data.</text>
</comment>